<dbReference type="OrthoDB" id="6285584at2759"/>
<proteinExistence type="predicted"/>
<keyword evidence="3" id="KW-1185">Reference proteome</keyword>
<organism evidence="2 3">
    <name type="scientific">Fasciolopsis buskii</name>
    <dbReference type="NCBI Taxonomy" id="27845"/>
    <lineage>
        <taxon>Eukaryota</taxon>
        <taxon>Metazoa</taxon>
        <taxon>Spiralia</taxon>
        <taxon>Lophotrochozoa</taxon>
        <taxon>Platyhelminthes</taxon>
        <taxon>Trematoda</taxon>
        <taxon>Digenea</taxon>
        <taxon>Plagiorchiida</taxon>
        <taxon>Echinostomata</taxon>
        <taxon>Echinostomatoidea</taxon>
        <taxon>Fasciolidae</taxon>
        <taxon>Fasciolopsis</taxon>
    </lineage>
</organism>
<keyword evidence="1" id="KW-0472">Membrane</keyword>
<gene>
    <name evidence="2" type="ORF">FBUS_01590</name>
</gene>
<dbReference type="EMBL" id="LUCM01009000">
    <property type="protein sequence ID" value="KAA0187619.1"/>
    <property type="molecule type" value="Genomic_DNA"/>
</dbReference>
<dbReference type="Proteomes" id="UP000728185">
    <property type="component" value="Unassembled WGS sequence"/>
</dbReference>
<name>A0A8E0RTF7_9TREM</name>
<keyword evidence="1" id="KW-1133">Transmembrane helix</keyword>
<sequence length="374" mass="41578">MRRTPLNESARTLSQIRVSSNGLYFTAQWYTGYEPFGASAIKEAPTRQLINHLTRAVVNASEYETTEFVQAFRMDPDAGLALWYIEPGEGSNGSASQVVSEITVGIVYTIAPPRHSRLISRLLLFVSLAHLWLTVYLVWHSHMTMTHGWNAHEDDHQHVRSQFTSNDLASVHLVRKSRSLDTQTTKSAKQHQVPTSTYRMKVKDKFLNATQSPLYLLHPTPPFGDRPVANVVLRLISFTATMSIAGSAKKSDQTSSGKSAMGTAGSLSQSQIDWDSVGSGALVRFWFPPYLNERHLKSYPLIINVALSENYHYIERNRTALIGSPGLPSHLAGLLLSSEKAALNPSCGLLLAPVTRWGMHGKSTQSQRNKNHRT</sequence>
<evidence type="ECO:0000256" key="1">
    <source>
        <dbReference type="SAM" id="Phobius"/>
    </source>
</evidence>
<comment type="caution">
    <text evidence="2">The sequence shown here is derived from an EMBL/GenBank/DDBJ whole genome shotgun (WGS) entry which is preliminary data.</text>
</comment>
<reference evidence="2" key="1">
    <citation type="submission" date="2019-05" db="EMBL/GenBank/DDBJ databases">
        <title>Annotation for the trematode Fasciolopsis buski.</title>
        <authorList>
            <person name="Choi Y.-J."/>
        </authorList>
    </citation>
    <scope>NUCLEOTIDE SEQUENCE</scope>
    <source>
        <strain evidence="2">HT</strain>
        <tissue evidence="2">Whole worm</tissue>
    </source>
</reference>
<protein>
    <submittedName>
        <fullName evidence="2">Uncharacterized protein</fullName>
    </submittedName>
</protein>
<evidence type="ECO:0000313" key="2">
    <source>
        <dbReference type="EMBL" id="KAA0187619.1"/>
    </source>
</evidence>
<evidence type="ECO:0000313" key="3">
    <source>
        <dbReference type="Proteomes" id="UP000728185"/>
    </source>
</evidence>
<dbReference type="AlphaFoldDB" id="A0A8E0RTF7"/>
<accession>A0A8E0RTF7</accession>
<feature type="transmembrane region" description="Helical" evidence="1">
    <location>
        <begin position="122"/>
        <end position="139"/>
    </location>
</feature>
<keyword evidence="1" id="KW-0812">Transmembrane</keyword>